<organism evidence="4 5">
    <name type="scientific">Oceanirhabdus seepicola</name>
    <dbReference type="NCBI Taxonomy" id="2828781"/>
    <lineage>
        <taxon>Bacteria</taxon>
        <taxon>Bacillati</taxon>
        <taxon>Bacillota</taxon>
        <taxon>Clostridia</taxon>
        <taxon>Eubacteriales</taxon>
        <taxon>Clostridiaceae</taxon>
        <taxon>Oceanirhabdus</taxon>
    </lineage>
</organism>
<dbReference type="Gene3D" id="1.10.1760.20">
    <property type="match status" value="1"/>
</dbReference>
<gene>
    <name evidence="4" type="ORF">KDK92_22865</name>
</gene>
<comment type="similarity">
    <text evidence="1 2">Belongs to the BioY family.</text>
</comment>
<evidence type="ECO:0000256" key="2">
    <source>
        <dbReference type="PIRNR" id="PIRNR016661"/>
    </source>
</evidence>
<keyword evidence="2" id="KW-1003">Cell membrane</keyword>
<dbReference type="PANTHER" id="PTHR34295:SF1">
    <property type="entry name" value="BIOTIN TRANSPORTER BIOY"/>
    <property type="match status" value="1"/>
</dbReference>
<keyword evidence="3" id="KW-1133">Transmembrane helix</keyword>
<dbReference type="GO" id="GO:0005886">
    <property type="term" value="C:plasma membrane"/>
    <property type="evidence" value="ECO:0007669"/>
    <property type="project" value="UniProtKB-SubCell"/>
</dbReference>
<dbReference type="AlphaFoldDB" id="A0A9J6P9F9"/>
<dbReference type="PIRSF" id="PIRSF016661">
    <property type="entry name" value="BioY"/>
    <property type="match status" value="1"/>
</dbReference>
<evidence type="ECO:0000256" key="3">
    <source>
        <dbReference type="SAM" id="Phobius"/>
    </source>
</evidence>
<dbReference type="InterPro" id="IPR003784">
    <property type="entry name" value="BioY"/>
</dbReference>
<evidence type="ECO:0000313" key="4">
    <source>
        <dbReference type="EMBL" id="MCM1992566.1"/>
    </source>
</evidence>
<feature type="transmembrane region" description="Helical" evidence="3">
    <location>
        <begin position="31"/>
        <end position="48"/>
    </location>
</feature>
<accession>A0A9J6P9F9</accession>
<name>A0A9J6P9F9_9CLOT</name>
<dbReference type="Proteomes" id="UP001056429">
    <property type="component" value="Unassembled WGS sequence"/>
</dbReference>
<reference evidence="4" key="1">
    <citation type="journal article" date="2021" name="mSystems">
        <title>Bacteria and Archaea Synergistically Convert Glycine Betaine to Biogenic Methane in the Formosa Cold Seep of the South China Sea.</title>
        <authorList>
            <person name="Li L."/>
            <person name="Zhang W."/>
            <person name="Zhang S."/>
            <person name="Song L."/>
            <person name="Sun Q."/>
            <person name="Zhang H."/>
            <person name="Xiang H."/>
            <person name="Dong X."/>
        </authorList>
    </citation>
    <scope>NUCLEOTIDE SEQUENCE</scope>
    <source>
        <strain evidence="4">ZWT</strain>
    </source>
</reference>
<keyword evidence="5" id="KW-1185">Reference proteome</keyword>
<comment type="subcellular location">
    <subcellularLocation>
        <location evidence="2">Cell membrane</location>
        <topology evidence="2">Multi-pass membrane protein</topology>
    </subcellularLocation>
</comment>
<dbReference type="GO" id="GO:0015225">
    <property type="term" value="F:biotin transmembrane transporter activity"/>
    <property type="evidence" value="ECO:0007669"/>
    <property type="project" value="UniProtKB-UniRule"/>
</dbReference>
<reference evidence="4" key="2">
    <citation type="submission" date="2021-04" db="EMBL/GenBank/DDBJ databases">
        <authorList>
            <person name="Dong X."/>
        </authorList>
    </citation>
    <scope>NUCLEOTIDE SEQUENCE</scope>
    <source>
        <strain evidence="4">ZWT</strain>
    </source>
</reference>
<feature type="transmembrane region" description="Helical" evidence="3">
    <location>
        <begin position="154"/>
        <end position="176"/>
    </location>
</feature>
<sequence>MKISTKDMILVALFAALTAIGAYITIPIPTVPITLQFLFCAFAGIILGSKLGALSQIIYVLIGLAGVPVFAGGGGGIGYVYKPSFGYLIGFILTAFIIGYLREKMGEINVIKAFIISVLGLVATYMIGVPYLHYALNNFSNVPMTWGGAIKIGIVPFVLGDLIKCFIVAAIAPTVVKTLKRERIIK</sequence>
<dbReference type="PANTHER" id="PTHR34295">
    <property type="entry name" value="BIOTIN TRANSPORTER BIOY"/>
    <property type="match status" value="1"/>
</dbReference>
<dbReference type="EMBL" id="JAGSOJ010000006">
    <property type="protein sequence ID" value="MCM1992566.1"/>
    <property type="molecule type" value="Genomic_DNA"/>
</dbReference>
<dbReference type="Pfam" id="PF02632">
    <property type="entry name" value="BioY"/>
    <property type="match status" value="1"/>
</dbReference>
<proteinExistence type="inferred from homology"/>
<protein>
    <recommendedName>
        <fullName evidence="2">Biotin transporter</fullName>
    </recommendedName>
</protein>
<evidence type="ECO:0000313" key="5">
    <source>
        <dbReference type="Proteomes" id="UP001056429"/>
    </source>
</evidence>
<keyword evidence="2 3" id="KW-0472">Membrane</keyword>
<feature type="transmembrane region" description="Helical" evidence="3">
    <location>
        <begin position="57"/>
        <end position="79"/>
    </location>
</feature>
<feature type="transmembrane region" description="Helical" evidence="3">
    <location>
        <begin position="113"/>
        <end position="134"/>
    </location>
</feature>
<evidence type="ECO:0000256" key="1">
    <source>
        <dbReference type="ARBA" id="ARBA00010692"/>
    </source>
</evidence>
<keyword evidence="3" id="KW-0812">Transmembrane</keyword>
<feature type="transmembrane region" description="Helical" evidence="3">
    <location>
        <begin position="85"/>
        <end position="101"/>
    </location>
</feature>
<keyword evidence="2" id="KW-0813">Transport</keyword>
<dbReference type="RefSeq" id="WP_250861731.1">
    <property type="nucleotide sequence ID" value="NZ_JAGSOJ010000006.1"/>
</dbReference>
<comment type="caution">
    <text evidence="4">The sequence shown here is derived from an EMBL/GenBank/DDBJ whole genome shotgun (WGS) entry which is preliminary data.</text>
</comment>